<dbReference type="PANTHER" id="PTHR39428:SF1">
    <property type="entry name" value="F420H(2)-DEPENDENT QUINONE REDUCTASE RV1261C"/>
    <property type="match status" value="1"/>
</dbReference>
<keyword evidence="3" id="KW-0560">Oxidoreductase</keyword>
<organism evidence="3 4">
    <name type="scientific">Nocardia cerradoensis</name>
    <dbReference type="NCBI Taxonomy" id="85688"/>
    <lineage>
        <taxon>Bacteria</taxon>
        <taxon>Bacillati</taxon>
        <taxon>Actinomycetota</taxon>
        <taxon>Actinomycetes</taxon>
        <taxon>Mycobacteriales</taxon>
        <taxon>Nocardiaceae</taxon>
        <taxon>Nocardia</taxon>
    </lineage>
</organism>
<keyword evidence="4" id="KW-1185">Reference proteome</keyword>
<dbReference type="GO" id="GO:0052755">
    <property type="term" value="F:coenzyme F420H2:quinone oxidoreductase activity"/>
    <property type="evidence" value="ECO:0007669"/>
    <property type="project" value="RHEA"/>
</dbReference>
<evidence type="ECO:0000313" key="4">
    <source>
        <dbReference type="Proteomes" id="UP000215506"/>
    </source>
</evidence>
<dbReference type="SUPFAM" id="SSF50475">
    <property type="entry name" value="FMN-binding split barrel"/>
    <property type="match status" value="1"/>
</dbReference>
<dbReference type="InterPro" id="IPR004378">
    <property type="entry name" value="F420H2_quin_Rdtase"/>
</dbReference>
<comment type="catalytic activity">
    <reaction evidence="2">
        <text>oxidized coenzyme F420-(gamma-L-Glu)(n) + a quinol + H(+) = reduced coenzyme F420-(gamma-L-Glu)(n) + a quinone</text>
        <dbReference type="Rhea" id="RHEA:39663"/>
        <dbReference type="Rhea" id="RHEA-COMP:12939"/>
        <dbReference type="Rhea" id="RHEA-COMP:14378"/>
        <dbReference type="ChEBI" id="CHEBI:15378"/>
        <dbReference type="ChEBI" id="CHEBI:24646"/>
        <dbReference type="ChEBI" id="CHEBI:132124"/>
        <dbReference type="ChEBI" id="CHEBI:133980"/>
        <dbReference type="ChEBI" id="CHEBI:139511"/>
    </reaction>
</comment>
<dbReference type="Gene3D" id="2.30.110.10">
    <property type="entry name" value="Electron Transport, Fmn-binding Protein, Chain A"/>
    <property type="match status" value="1"/>
</dbReference>
<dbReference type="GO" id="GO:0005886">
    <property type="term" value="C:plasma membrane"/>
    <property type="evidence" value="ECO:0007669"/>
    <property type="project" value="TreeGrafter"/>
</dbReference>
<proteinExistence type="inferred from homology"/>
<dbReference type="EMBL" id="NGAF01000003">
    <property type="protein sequence ID" value="OXR45700.1"/>
    <property type="molecule type" value="Genomic_DNA"/>
</dbReference>
<evidence type="ECO:0000256" key="1">
    <source>
        <dbReference type="ARBA" id="ARBA00008710"/>
    </source>
</evidence>
<name>A0A231HA22_9NOCA</name>
<comment type="similarity">
    <text evidence="1">Belongs to the F420H(2)-dependent quinone reductase family.</text>
</comment>
<comment type="caution">
    <text evidence="3">The sequence shown here is derived from an EMBL/GenBank/DDBJ whole genome shotgun (WGS) entry which is preliminary data.</text>
</comment>
<protein>
    <submittedName>
        <fullName evidence="3">Deazaflavin-dependent nitroreductase</fullName>
        <ecNumber evidence="3">1.-.-.-</ecNumber>
    </submittedName>
</protein>
<dbReference type="Pfam" id="PF04075">
    <property type="entry name" value="F420H2_quin_red"/>
    <property type="match status" value="1"/>
</dbReference>
<dbReference type="GO" id="GO:0070967">
    <property type="term" value="F:coenzyme F420 binding"/>
    <property type="evidence" value="ECO:0007669"/>
    <property type="project" value="TreeGrafter"/>
</dbReference>
<dbReference type="InterPro" id="IPR012349">
    <property type="entry name" value="Split_barrel_FMN-bd"/>
</dbReference>
<dbReference type="EC" id="1.-.-.-" evidence="3"/>
<dbReference type="AlphaFoldDB" id="A0A231HA22"/>
<sequence>MPDTRRIATDLRLKTVTGLHRTLLDVTGGRLGTRFKNMPTLTLTTVGRRSGRPHTVVLTVPIVDGDRYLVVASRGGDAVSPAWYHNLCAEPRVEVSFRHGAARPMTARVLTPAEREARWPLVVRAYPGYADYQKRTARRIPLIELSPRGE</sequence>
<dbReference type="NCBIfam" id="TIGR00026">
    <property type="entry name" value="hi_GC_TIGR00026"/>
    <property type="match status" value="1"/>
</dbReference>
<dbReference type="Proteomes" id="UP000215506">
    <property type="component" value="Unassembled WGS sequence"/>
</dbReference>
<dbReference type="PANTHER" id="PTHR39428">
    <property type="entry name" value="F420H(2)-DEPENDENT QUINONE REDUCTASE RV1261C"/>
    <property type="match status" value="1"/>
</dbReference>
<reference evidence="3 4" key="1">
    <citation type="submission" date="2017-07" db="EMBL/GenBank/DDBJ databases">
        <title>First draft Genome Sequence of Nocardia cerradoensis isolated from human infection.</title>
        <authorList>
            <person name="Carrasco G."/>
        </authorList>
    </citation>
    <scope>NUCLEOTIDE SEQUENCE [LARGE SCALE GENOMIC DNA]</scope>
    <source>
        <strain evidence="3 4">CNM20130759</strain>
    </source>
</reference>
<dbReference type="RefSeq" id="WP_223273347.1">
    <property type="nucleotide sequence ID" value="NZ_NGAF01000003.1"/>
</dbReference>
<gene>
    <name evidence="3" type="primary">ddn_4</name>
    <name evidence="3" type="ORF">B7C42_01992</name>
</gene>
<evidence type="ECO:0000313" key="3">
    <source>
        <dbReference type="EMBL" id="OXR45700.1"/>
    </source>
</evidence>
<accession>A0A231HA22</accession>
<evidence type="ECO:0000256" key="2">
    <source>
        <dbReference type="ARBA" id="ARBA00049106"/>
    </source>
</evidence>